<gene>
    <name evidence="3" type="ORF">F4Y08_17040</name>
</gene>
<evidence type="ECO:0000259" key="2">
    <source>
        <dbReference type="Pfam" id="PF03235"/>
    </source>
</evidence>
<feature type="domain" description="GmrSD restriction endonucleases N-terminal" evidence="2">
    <location>
        <begin position="119"/>
        <end position="253"/>
    </location>
</feature>
<reference evidence="3" key="1">
    <citation type="submission" date="2019-09" db="EMBL/GenBank/DDBJ databases">
        <title>Characterisation of the sponge microbiome using genome-centric metagenomics.</title>
        <authorList>
            <person name="Engelberts J.P."/>
            <person name="Robbins S.J."/>
            <person name="De Goeij J.M."/>
            <person name="Aranda M."/>
            <person name="Bell S.C."/>
            <person name="Webster N.S."/>
        </authorList>
    </citation>
    <scope>NUCLEOTIDE SEQUENCE</scope>
    <source>
        <strain evidence="3">SB0662_bin_9</strain>
    </source>
</reference>
<dbReference type="AlphaFoldDB" id="A0A6B1DXR0"/>
<evidence type="ECO:0000313" key="3">
    <source>
        <dbReference type="EMBL" id="MYD92008.1"/>
    </source>
</evidence>
<dbReference type="Pfam" id="PF03235">
    <property type="entry name" value="GmrSD_N"/>
    <property type="match status" value="1"/>
</dbReference>
<dbReference type="InterPro" id="IPR004919">
    <property type="entry name" value="GmrSD_N"/>
</dbReference>
<accession>A0A6B1DXR0</accession>
<protein>
    <submittedName>
        <fullName evidence="3">DUF262 domain-containing protein</fullName>
    </submittedName>
</protein>
<name>A0A6B1DXR0_9CHLR</name>
<proteinExistence type="predicted"/>
<dbReference type="PANTHER" id="PTHR39639:SF1">
    <property type="entry name" value="DUF262 DOMAIN-CONTAINING PROTEIN"/>
    <property type="match status" value="1"/>
</dbReference>
<feature type="region of interest" description="Disordered" evidence="1">
    <location>
        <begin position="78"/>
        <end position="97"/>
    </location>
</feature>
<feature type="compositionally biased region" description="Polar residues" evidence="1">
    <location>
        <begin position="47"/>
        <end position="60"/>
    </location>
</feature>
<sequence>MQDSDYERKSQSRNVGAVRDASRRQAVPVNTGSRFSAPAEAIPNGMLGTSSNEVGLSSENPAYDDREEGTAAGEGIEKEQLEDASDAAPIDDPFDPTRIRISTKQTTVALVVERMRHEEIILQPDFQRSDDVWPQPTRSRLIESLLLRIPLPVFYMAADRDDNWTVVDGLQRLSVLRDFILKKTLHLRKLEYLRQFDGHFFDDLPRPMQRRITETQLSCHVIEPGTPPEVMFNVFKRINTEGRPLVGQEIRHALNPGPARDLLEELARSDEFLTATDGKINPKRMADRECVLRFLAFHSLGEAQYEGRLDDFLMRAMRFLNSVPEKHTSLGGDFRRAMLLASDIFGQEAFRKPNRPGYAARWKSPVNKPLFESLSVVLAEVPDEHIEELRRRKVEIVKDLEQLMKEDAEFLESISVGTQTTRQVTVRFGRIREMLRGVLL</sequence>
<feature type="region of interest" description="Disordered" evidence="1">
    <location>
        <begin position="1"/>
        <end position="70"/>
    </location>
</feature>
<feature type="compositionally biased region" description="Basic and acidic residues" evidence="1">
    <location>
        <begin position="1"/>
        <end position="10"/>
    </location>
</feature>
<evidence type="ECO:0000256" key="1">
    <source>
        <dbReference type="SAM" id="MobiDB-lite"/>
    </source>
</evidence>
<dbReference type="EMBL" id="VXPY01000122">
    <property type="protein sequence ID" value="MYD92008.1"/>
    <property type="molecule type" value="Genomic_DNA"/>
</dbReference>
<organism evidence="3">
    <name type="scientific">Caldilineaceae bacterium SB0662_bin_9</name>
    <dbReference type="NCBI Taxonomy" id="2605258"/>
    <lineage>
        <taxon>Bacteria</taxon>
        <taxon>Bacillati</taxon>
        <taxon>Chloroflexota</taxon>
        <taxon>Caldilineae</taxon>
        <taxon>Caldilineales</taxon>
        <taxon>Caldilineaceae</taxon>
    </lineage>
</organism>
<dbReference type="PANTHER" id="PTHR39639">
    <property type="entry name" value="CHROMOSOME 16, WHOLE GENOME SHOTGUN SEQUENCE"/>
    <property type="match status" value="1"/>
</dbReference>
<comment type="caution">
    <text evidence="3">The sequence shown here is derived from an EMBL/GenBank/DDBJ whole genome shotgun (WGS) entry which is preliminary data.</text>
</comment>